<dbReference type="InterPro" id="IPR029068">
    <property type="entry name" value="Glyas_Bleomycin-R_OHBP_Dase"/>
</dbReference>
<dbReference type="GO" id="GO:0046872">
    <property type="term" value="F:metal ion binding"/>
    <property type="evidence" value="ECO:0007669"/>
    <property type="project" value="UniProtKB-KW"/>
</dbReference>
<evidence type="ECO:0000259" key="2">
    <source>
        <dbReference type="PROSITE" id="PS51819"/>
    </source>
</evidence>
<evidence type="ECO:0000256" key="1">
    <source>
        <dbReference type="ARBA" id="ARBA00022723"/>
    </source>
</evidence>
<dbReference type="AlphaFoldDB" id="A0A6F8YCK4"/>
<keyword evidence="4" id="KW-1185">Reference proteome</keyword>
<dbReference type="PROSITE" id="PS51819">
    <property type="entry name" value="VOC"/>
    <property type="match status" value="1"/>
</dbReference>
<evidence type="ECO:0000313" key="3">
    <source>
        <dbReference type="EMBL" id="BCB83864.1"/>
    </source>
</evidence>
<protein>
    <recommendedName>
        <fullName evidence="2">VOC domain-containing protein</fullName>
    </recommendedName>
</protein>
<proteinExistence type="predicted"/>
<dbReference type="Proteomes" id="UP000503011">
    <property type="component" value="Chromosome"/>
</dbReference>
<dbReference type="Gene3D" id="3.10.180.10">
    <property type="entry name" value="2,3-Dihydroxybiphenyl 1,2-Dioxygenase, domain 1"/>
    <property type="match status" value="1"/>
</dbReference>
<reference evidence="3 4" key="1">
    <citation type="submission" date="2020-03" db="EMBL/GenBank/DDBJ databases">
        <title>Whole genome shotgun sequence of Phytohabitans suffuscus NBRC 105367.</title>
        <authorList>
            <person name="Komaki H."/>
            <person name="Tamura T."/>
        </authorList>
    </citation>
    <scope>NUCLEOTIDE SEQUENCE [LARGE SCALE GENOMIC DNA]</scope>
    <source>
        <strain evidence="3 4">NBRC 105367</strain>
    </source>
</reference>
<reference evidence="3 4" key="2">
    <citation type="submission" date="2020-03" db="EMBL/GenBank/DDBJ databases">
        <authorList>
            <person name="Ichikawa N."/>
            <person name="Kimura A."/>
            <person name="Kitahashi Y."/>
            <person name="Uohara A."/>
        </authorList>
    </citation>
    <scope>NUCLEOTIDE SEQUENCE [LARGE SCALE GENOMIC DNA]</scope>
    <source>
        <strain evidence="3 4">NBRC 105367</strain>
    </source>
</reference>
<accession>A0A6F8YCK4</accession>
<dbReference type="Pfam" id="PF13669">
    <property type="entry name" value="Glyoxalase_4"/>
    <property type="match status" value="1"/>
</dbReference>
<dbReference type="EMBL" id="AP022871">
    <property type="protein sequence ID" value="BCB83864.1"/>
    <property type="molecule type" value="Genomic_DNA"/>
</dbReference>
<dbReference type="GO" id="GO:0046491">
    <property type="term" value="P:L-methylmalonyl-CoA metabolic process"/>
    <property type="evidence" value="ECO:0007669"/>
    <property type="project" value="TreeGrafter"/>
</dbReference>
<dbReference type="KEGG" id="psuu:Psuf_011770"/>
<dbReference type="InterPro" id="IPR037523">
    <property type="entry name" value="VOC_core"/>
</dbReference>
<dbReference type="GO" id="GO:0004493">
    <property type="term" value="F:methylmalonyl-CoA epimerase activity"/>
    <property type="evidence" value="ECO:0007669"/>
    <property type="project" value="TreeGrafter"/>
</dbReference>
<dbReference type="RefSeq" id="WP_173154646.1">
    <property type="nucleotide sequence ID" value="NZ_AP022871.1"/>
</dbReference>
<dbReference type="PANTHER" id="PTHR43048:SF3">
    <property type="entry name" value="METHYLMALONYL-COA EPIMERASE, MITOCHONDRIAL"/>
    <property type="match status" value="1"/>
</dbReference>
<dbReference type="SUPFAM" id="SSF54593">
    <property type="entry name" value="Glyoxalase/Bleomycin resistance protein/Dihydroxybiphenyl dioxygenase"/>
    <property type="match status" value="1"/>
</dbReference>
<feature type="domain" description="VOC" evidence="2">
    <location>
        <begin position="67"/>
        <end position="193"/>
    </location>
</feature>
<keyword evidence="1" id="KW-0479">Metal-binding</keyword>
<evidence type="ECO:0000313" key="4">
    <source>
        <dbReference type="Proteomes" id="UP000503011"/>
    </source>
</evidence>
<name>A0A6F8YCK4_9ACTN</name>
<dbReference type="InterPro" id="IPR051785">
    <property type="entry name" value="MMCE/EMCE_epimerase"/>
</dbReference>
<dbReference type="PANTHER" id="PTHR43048">
    <property type="entry name" value="METHYLMALONYL-COA EPIMERASE"/>
    <property type="match status" value="1"/>
</dbReference>
<gene>
    <name evidence="3" type="ORF">Psuf_011770</name>
</gene>
<sequence>MAGGDVDELRAATADAWRAVERMRSRLGELGDTGVLGILGERIAALLGEFAWEVGMVDPAAAPAGARLDHVGVVVRDLRAAATLYGDLLGGTLVCGGGHDGMGIRSLHFAYAGGSKVELLQPTRPGPVARFLESRGGGPHHLTFFTPDLSASIEGFAGAGLTVVDADRGAPEWQEAYLSPRETQGCLIQVVEGADIAPVSGITVDAVLRDEWEWRDHRPQRVMTEARR</sequence>
<organism evidence="3 4">
    <name type="scientific">Phytohabitans suffuscus</name>
    <dbReference type="NCBI Taxonomy" id="624315"/>
    <lineage>
        <taxon>Bacteria</taxon>
        <taxon>Bacillati</taxon>
        <taxon>Actinomycetota</taxon>
        <taxon>Actinomycetes</taxon>
        <taxon>Micromonosporales</taxon>
        <taxon>Micromonosporaceae</taxon>
    </lineage>
</organism>